<evidence type="ECO:0000313" key="2">
    <source>
        <dbReference type="Proteomes" id="UP000002059"/>
    </source>
</evidence>
<evidence type="ECO:0008006" key="3">
    <source>
        <dbReference type="Google" id="ProtNLM"/>
    </source>
</evidence>
<dbReference type="EMBL" id="KN294018">
    <property type="protein sequence ID" value="EEH37473.1"/>
    <property type="molecule type" value="Genomic_DNA"/>
</dbReference>
<sequence length="150" mass="16226">MSQCPGPLPTTRAFLSEISGFPAGSKVRFLGCVSSYNTSTGHLTLEHNYPFTSGAIPSIFVDVTVLLGSLKATDLQVGAWLNVLGYVRERLSSRTTASSLNGTQSTASGTGRPIYVQAVMVFSADAVHLGEYERVLQDWEDADRRVKRPD</sequence>
<evidence type="ECO:0000313" key="1">
    <source>
        <dbReference type="EMBL" id="EEH37473.1"/>
    </source>
</evidence>
<dbReference type="RefSeq" id="XP_002790202.1">
    <property type="nucleotide sequence ID" value="XM_002790156.2"/>
</dbReference>
<dbReference type="GO" id="GO:0043047">
    <property type="term" value="F:single-stranded telomeric DNA binding"/>
    <property type="evidence" value="ECO:0007669"/>
    <property type="project" value="InterPro"/>
</dbReference>
<accession>C1HAR2</accession>
<dbReference type="OMA" id="GCVTHYT"/>
<dbReference type="GeneID" id="9093364"/>
<dbReference type="Pfam" id="PF12658">
    <property type="entry name" value="Ten1"/>
    <property type="match status" value="1"/>
</dbReference>
<dbReference type="HOGENOM" id="CLU_102601_1_0_1"/>
<dbReference type="GO" id="GO:1990879">
    <property type="term" value="C:CST complex"/>
    <property type="evidence" value="ECO:0007669"/>
    <property type="project" value="InterPro"/>
</dbReference>
<reference evidence="1 2" key="1">
    <citation type="journal article" date="2011" name="PLoS Genet.">
        <title>Comparative genomic analysis of human fungal pathogens causing paracoccidioidomycosis.</title>
        <authorList>
            <person name="Desjardins C.A."/>
            <person name="Champion M.D."/>
            <person name="Holder J.W."/>
            <person name="Muszewska A."/>
            <person name="Goldberg J."/>
            <person name="Bailao A.M."/>
            <person name="Brigido M.M."/>
            <person name="Ferreira M.E."/>
            <person name="Garcia A.M."/>
            <person name="Grynberg M."/>
            <person name="Gujja S."/>
            <person name="Heiman D.I."/>
            <person name="Henn M.R."/>
            <person name="Kodira C.D."/>
            <person name="Leon-Narvaez H."/>
            <person name="Longo L.V."/>
            <person name="Ma L.J."/>
            <person name="Malavazi I."/>
            <person name="Matsuo A.L."/>
            <person name="Morais F.V."/>
            <person name="Pereira M."/>
            <person name="Rodriguez-Brito S."/>
            <person name="Sakthikumar S."/>
            <person name="Salem-Izacc S.M."/>
            <person name="Sykes S.M."/>
            <person name="Teixeira M.M."/>
            <person name="Vallejo M.C."/>
            <person name="Walter M.E."/>
            <person name="Yandava C."/>
            <person name="Young S."/>
            <person name="Zeng Q."/>
            <person name="Zucker J."/>
            <person name="Felipe M.S."/>
            <person name="Goldman G.H."/>
            <person name="Haas B.J."/>
            <person name="McEwen J.G."/>
            <person name="Nino-Vega G."/>
            <person name="Puccia R."/>
            <person name="San-Blas G."/>
            <person name="Soares C.M."/>
            <person name="Birren B.W."/>
            <person name="Cuomo C.A."/>
        </authorList>
    </citation>
    <scope>NUCLEOTIDE SEQUENCE [LARGE SCALE GENOMIC DNA]</scope>
    <source>
        <strain evidence="2">ATCC MYA-826 / Pb01</strain>
    </source>
</reference>
<dbReference type="VEuPathDB" id="FungiDB:PAAG_07891"/>
<dbReference type="InterPro" id="IPR012340">
    <property type="entry name" value="NA-bd_OB-fold"/>
</dbReference>
<gene>
    <name evidence="1" type="ORF">PAAG_07891</name>
</gene>
<dbReference type="Proteomes" id="UP000002059">
    <property type="component" value="Partially assembled WGS sequence"/>
</dbReference>
<keyword evidence="2" id="KW-1185">Reference proteome</keyword>
<protein>
    <recommendedName>
        <fullName evidence="3">CST complex subunit Ten1</fullName>
    </recommendedName>
</protein>
<dbReference type="InterPro" id="IPR024222">
    <property type="entry name" value="Ten1_fungal"/>
</dbReference>
<organism evidence="1 2">
    <name type="scientific">Paracoccidioides lutzii (strain ATCC MYA-826 / Pb01)</name>
    <name type="common">Paracoccidioides brasiliensis</name>
    <dbReference type="NCBI Taxonomy" id="502779"/>
    <lineage>
        <taxon>Eukaryota</taxon>
        <taxon>Fungi</taxon>
        <taxon>Dikarya</taxon>
        <taxon>Ascomycota</taxon>
        <taxon>Pezizomycotina</taxon>
        <taxon>Eurotiomycetes</taxon>
        <taxon>Eurotiomycetidae</taxon>
        <taxon>Onygenales</taxon>
        <taxon>Ajellomycetaceae</taxon>
        <taxon>Paracoccidioides</taxon>
    </lineage>
</organism>
<dbReference type="KEGG" id="pbl:PAAG_07891"/>
<name>C1HAR2_PARBA</name>
<proteinExistence type="predicted"/>
<dbReference type="OrthoDB" id="5275361at2759"/>
<dbReference type="AlphaFoldDB" id="C1HAR2"/>
<dbReference type="Gene3D" id="2.40.50.140">
    <property type="entry name" value="Nucleic acid-binding proteins"/>
    <property type="match status" value="1"/>
</dbReference>
<dbReference type="GO" id="GO:0016233">
    <property type="term" value="P:telomere capping"/>
    <property type="evidence" value="ECO:0007669"/>
    <property type="project" value="InterPro"/>
</dbReference>
<dbReference type="eggNOG" id="ENOG502SESG">
    <property type="taxonomic scope" value="Eukaryota"/>
</dbReference>